<proteinExistence type="predicted"/>
<keyword evidence="2" id="KW-1185">Reference proteome</keyword>
<dbReference type="Proteomes" id="UP001367508">
    <property type="component" value="Unassembled WGS sequence"/>
</dbReference>
<evidence type="ECO:0000313" key="2">
    <source>
        <dbReference type="Proteomes" id="UP001367508"/>
    </source>
</evidence>
<accession>A0AAN9KUQ7</accession>
<protein>
    <submittedName>
        <fullName evidence="1">Uncharacterized protein</fullName>
    </submittedName>
</protein>
<sequence>MCDQAFHETGHRTIMLPGSRIPERFDHYSNERSITFWGRRNFPRICVCVAFGMLESPPHDFQVSFCIVINGHKRILSKHCYKWTIMTDHVWIFDLSDLIYNDKLKGVFMGQNWNHVEASCEDCEGEHLMPQAVHGSTKMAIVKWYGIHIYRQESKMEDISFTNAKIIRKRSTSFSFGSCCHTENDDDLEICHAMCKRQCR</sequence>
<dbReference type="EMBL" id="JAYMYQ010000006">
    <property type="protein sequence ID" value="KAK7323351.1"/>
    <property type="molecule type" value="Genomic_DNA"/>
</dbReference>
<comment type="caution">
    <text evidence="1">The sequence shown here is derived from an EMBL/GenBank/DDBJ whole genome shotgun (WGS) entry which is preliminary data.</text>
</comment>
<name>A0AAN9KUQ7_CANGL</name>
<gene>
    <name evidence="1" type="ORF">VNO77_26822</name>
</gene>
<dbReference type="AlphaFoldDB" id="A0AAN9KUQ7"/>
<reference evidence="1 2" key="1">
    <citation type="submission" date="2024-01" db="EMBL/GenBank/DDBJ databases">
        <title>The genomes of 5 underutilized Papilionoideae crops provide insights into root nodulation and disease resistanc.</title>
        <authorList>
            <person name="Jiang F."/>
        </authorList>
    </citation>
    <scope>NUCLEOTIDE SEQUENCE [LARGE SCALE GENOMIC DNA]</scope>
    <source>
        <strain evidence="1">LVBAO_FW01</strain>
        <tissue evidence="1">Leaves</tissue>
    </source>
</reference>
<evidence type="ECO:0000313" key="1">
    <source>
        <dbReference type="EMBL" id="KAK7323351.1"/>
    </source>
</evidence>
<organism evidence="1 2">
    <name type="scientific">Canavalia gladiata</name>
    <name type="common">Sword bean</name>
    <name type="synonym">Dolichos gladiatus</name>
    <dbReference type="NCBI Taxonomy" id="3824"/>
    <lineage>
        <taxon>Eukaryota</taxon>
        <taxon>Viridiplantae</taxon>
        <taxon>Streptophyta</taxon>
        <taxon>Embryophyta</taxon>
        <taxon>Tracheophyta</taxon>
        <taxon>Spermatophyta</taxon>
        <taxon>Magnoliopsida</taxon>
        <taxon>eudicotyledons</taxon>
        <taxon>Gunneridae</taxon>
        <taxon>Pentapetalae</taxon>
        <taxon>rosids</taxon>
        <taxon>fabids</taxon>
        <taxon>Fabales</taxon>
        <taxon>Fabaceae</taxon>
        <taxon>Papilionoideae</taxon>
        <taxon>50 kb inversion clade</taxon>
        <taxon>NPAAA clade</taxon>
        <taxon>indigoferoid/millettioid clade</taxon>
        <taxon>Phaseoleae</taxon>
        <taxon>Canavalia</taxon>
    </lineage>
</organism>